<evidence type="ECO:0000313" key="3">
    <source>
        <dbReference type="Proteomes" id="UP000622707"/>
    </source>
</evidence>
<name>A0ABS1JTP9_9BURK</name>
<dbReference type="Proteomes" id="UP000622707">
    <property type="component" value="Unassembled WGS sequence"/>
</dbReference>
<comment type="caution">
    <text evidence="2">The sequence shown here is derived from an EMBL/GenBank/DDBJ whole genome shotgun (WGS) entry which is preliminary data.</text>
</comment>
<reference evidence="2 3" key="1">
    <citation type="journal article" date="2017" name="Int. J. Syst. Evol. Microbiol.">
        <title>Ramlibacter alkalitolerans sp. nov., alkali-tolerant bacterium isolated from soil of ginseng.</title>
        <authorList>
            <person name="Lee D.H."/>
            <person name="Cha C.J."/>
        </authorList>
    </citation>
    <scope>NUCLEOTIDE SEQUENCE [LARGE SCALE GENOMIC DNA]</scope>
    <source>
        <strain evidence="2 3">KACC 19305</strain>
    </source>
</reference>
<organism evidence="2 3">
    <name type="scientific">Ramlibacter alkalitolerans</name>
    <dbReference type="NCBI Taxonomy" id="2039631"/>
    <lineage>
        <taxon>Bacteria</taxon>
        <taxon>Pseudomonadati</taxon>
        <taxon>Pseudomonadota</taxon>
        <taxon>Betaproteobacteria</taxon>
        <taxon>Burkholderiales</taxon>
        <taxon>Comamonadaceae</taxon>
        <taxon>Ramlibacter</taxon>
    </lineage>
</organism>
<dbReference type="RefSeq" id="WP_201692292.1">
    <property type="nucleotide sequence ID" value="NZ_JAEQND010000013.1"/>
</dbReference>
<gene>
    <name evidence="2" type="ORF">JI746_21265</name>
</gene>
<sequence length="345" mass="38987">MNNVIKFPNPGRARTQRSTQGDSRPVVVGLLAAQAHGRPTTRRLARHWPELPDVVRKRLPLGCSHLPPVTVGVKTDLRVPFFENREDFLNAADTFERWGLRLDDYFHSFEHFAAVLNILNRYGARLLGLITSDGEHPKVSSVELSYLRAVRDNDRGLARQLFPQTTFARQVEHEIAVNKLELALAGDSQQKDRPDARQNAVVAYLLAQPCTLGSDRTLGSLIQELFDASHADKGAGECVTVWIGKYGHAARNLQKSGLQICRDVPEPGECALLFHAKYLQARLDRSELRVEWRKHLGRYIGFDQNWRLLLEENVTNPRMPSFWKHNLIGHEVPGQGTLATNFGRL</sequence>
<protein>
    <submittedName>
        <fullName evidence="2">Uncharacterized protein</fullName>
    </submittedName>
</protein>
<proteinExistence type="predicted"/>
<evidence type="ECO:0000313" key="2">
    <source>
        <dbReference type="EMBL" id="MBL0427658.1"/>
    </source>
</evidence>
<keyword evidence="3" id="KW-1185">Reference proteome</keyword>
<accession>A0ABS1JTP9</accession>
<feature type="region of interest" description="Disordered" evidence="1">
    <location>
        <begin position="1"/>
        <end position="20"/>
    </location>
</feature>
<dbReference type="EMBL" id="JAEQND010000013">
    <property type="protein sequence ID" value="MBL0427658.1"/>
    <property type="molecule type" value="Genomic_DNA"/>
</dbReference>
<evidence type="ECO:0000256" key="1">
    <source>
        <dbReference type="SAM" id="MobiDB-lite"/>
    </source>
</evidence>